<comment type="caution">
    <text evidence="2">The sequence shown here is derived from an EMBL/GenBank/DDBJ whole genome shotgun (WGS) entry which is preliminary data.</text>
</comment>
<feature type="transmembrane region" description="Helical" evidence="1">
    <location>
        <begin position="45"/>
        <end position="66"/>
    </location>
</feature>
<proteinExistence type="predicted"/>
<keyword evidence="1" id="KW-0472">Membrane</keyword>
<evidence type="ECO:0000313" key="2">
    <source>
        <dbReference type="EMBL" id="OCX20320.1"/>
    </source>
</evidence>
<accession>A0A1C2DZW7</accession>
<dbReference type="AlphaFoldDB" id="A0A1C2DZW7"/>
<keyword evidence="1" id="KW-0812">Transmembrane</keyword>
<gene>
    <name evidence="2" type="ORF">BBI10_12145</name>
</gene>
<name>A0A1C2DZW7_9PSED</name>
<dbReference type="EMBL" id="MDEN01000062">
    <property type="protein sequence ID" value="OCX20320.1"/>
    <property type="molecule type" value="Genomic_DNA"/>
</dbReference>
<protein>
    <recommendedName>
        <fullName evidence="4">DUF2214 family protein</fullName>
    </recommendedName>
</protein>
<feature type="transmembrane region" description="Helical" evidence="1">
    <location>
        <begin position="132"/>
        <end position="150"/>
    </location>
</feature>
<evidence type="ECO:0000256" key="1">
    <source>
        <dbReference type="SAM" id="Phobius"/>
    </source>
</evidence>
<evidence type="ECO:0000313" key="3">
    <source>
        <dbReference type="Proteomes" id="UP000095143"/>
    </source>
</evidence>
<feature type="transmembrane region" description="Helical" evidence="1">
    <location>
        <begin position="86"/>
        <end position="104"/>
    </location>
</feature>
<dbReference type="RefSeq" id="WP_065988767.1">
    <property type="nucleotide sequence ID" value="NZ_MDEN01000062.1"/>
</dbReference>
<keyword evidence="1" id="KW-1133">Transmembrane helix</keyword>
<dbReference type="Pfam" id="PF09980">
    <property type="entry name" value="DUF2214"/>
    <property type="match status" value="1"/>
</dbReference>
<evidence type="ECO:0008006" key="4">
    <source>
        <dbReference type="Google" id="ProtNLM"/>
    </source>
</evidence>
<sequence length="152" mass="16958">MLIKWVLAALHLLAFGFAIAAVLARGRALRRLRTDDPRSFRDVFVVDNIWGVSAGVLLVTGAFRAFGGLEKGSYYYLHQPLFHLKMAAFVAILALEVVPMFALIKWRMAFKKNQPIDTSLSRRFARISHMEALLMVIIVIAATGMARGILLS</sequence>
<dbReference type="InterPro" id="IPR018706">
    <property type="entry name" value="DUF2214_membrane"/>
</dbReference>
<organism evidence="2 3">
    <name type="scientific">Pseudomonas graminis</name>
    <dbReference type="NCBI Taxonomy" id="158627"/>
    <lineage>
        <taxon>Bacteria</taxon>
        <taxon>Pseudomonadati</taxon>
        <taxon>Pseudomonadota</taxon>
        <taxon>Gammaproteobacteria</taxon>
        <taxon>Pseudomonadales</taxon>
        <taxon>Pseudomonadaceae</taxon>
        <taxon>Pseudomonas</taxon>
    </lineage>
</organism>
<reference evidence="2 3" key="1">
    <citation type="submission" date="2016-08" db="EMBL/GenBank/DDBJ databases">
        <title>Whole genome sequence of Pseudomonas graminis strain UASWS1507, a potential biological control agent for agriculture.</title>
        <authorList>
            <person name="Crovadore J."/>
            <person name="Calmin G."/>
            <person name="Chablais R."/>
            <person name="Cochard B."/>
            <person name="Lefort F."/>
        </authorList>
    </citation>
    <scope>NUCLEOTIDE SEQUENCE [LARGE SCALE GENOMIC DNA]</scope>
    <source>
        <strain evidence="2 3">UASWS1507</strain>
    </source>
</reference>
<feature type="transmembrane region" description="Helical" evidence="1">
    <location>
        <begin position="6"/>
        <end position="24"/>
    </location>
</feature>
<dbReference type="OrthoDB" id="826511at2"/>
<dbReference type="Proteomes" id="UP000095143">
    <property type="component" value="Unassembled WGS sequence"/>
</dbReference>